<reference evidence="9 10" key="1">
    <citation type="submission" date="2020-08" db="EMBL/GenBank/DDBJ databases">
        <title>Sequencing the genomes of 1000 actinobacteria strains.</title>
        <authorList>
            <person name="Klenk H.-P."/>
        </authorList>
    </citation>
    <scope>NUCLEOTIDE SEQUENCE [LARGE SCALE GENOMIC DNA]</scope>
    <source>
        <strain evidence="9 10">DSM 46887</strain>
    </source>
</reference>
<feature type="transmembrane region" description="Helical" evidence="8">
    <location>
        <begin position="321"/>
        <end position="350"/>
    </location>
</feature>
<feature type="transmembrane region" description="Helical" evidence="8">
    <location>
        <begin position="362"/>
        <end position="383"/>
    </location>
</feature>
<dbReference type="Proteomes" id="UP000540685">
    <property type="component" value="Unassembled WGS sequence"/>
</dbReference>
<keyword evidence="10" id="KW-1185">Reference proteome</keyword>
<dbReference type="PANTHER" id="PTHR33567:SF3">
    <property type="entry name" value="CHROMATE ION TRANSPORTER (EUROFUNG)"/>
    <property type="match status" value="1"/>
</dbReference>
<comment type="subcellular location">
    <subcellularLocation>
        <location evidence="1">Cell membrane</location>
        <topology evidence="1">Multi-pass membrane protein</topology>
    </subcellularLocation>
</comment>
<gene>
    <name evidence="9" type="ORF">F4562_002503</name>
</gene>
<name>A0A7W9IFM2_9ACTN</name>
<feature type="transmembrane region" description="Helical" evidence="8">
    <location>
        <begin position="124"/>
        <end position="144"/>
    </location>
</feature>
<keyword evidence="4 8" id="KW-0812">Transmembrane</keyword>
<comment type="caution">
    <text evidence="9">The sequence shown here is derived from an EMBL/GenBank/DDBJ whole genome shotgun (WGS) entry which is preliminary data.</text>
</comment>
<feature type="transmembrane region" description="Helical" evidence="8">
    <location>
        <begin position="173"/>
        <end position="190"/>
    </location>
</feature>
<accession>A0A7W9IFM2</accession>
<feature type="region of interest" description="Disordered" evidence="7">
    <location>
        <begin position="195"/>
        <end position="234"/>
    </location>
</feature>
<keyword evidence="5 8" id="KW-1133">Transmembrane helix</keyword>
<dbReference type="AlphaFoldDB" id="A0A7W9IFM2"/>
<feature type="transmembrane region" description="Helical" evidence="8">
    <location>
        <begin position="414"/>
        <end position="430"/>
    </location>
</feature>
<dbReference type="PIRSF" id="PIRSF004810">
    <property type="entry name" value="ChrA"/>
    <property type="match status" value="1"/>
</dbReference>
<dbReference type="EMBL" id="JACHMP010000001">
    <property type="protein sequence ID" value="MBB5819441.1"/>
    <property type="molecule type" value="Genomic_DNA"/>
</dbReference>
<evidence type="ECO:0000256" key="1">
    <source>
        <dbReference type="ARBA" id="ARBA00004651"/>
    </source>
</evidence>
<protein>
    <submittedName>
        <fullName evidence="9">Chromate transporter</fullName>
    </submittedName>
</protein>
<dbReference type="GO" id="GO:0015109">
    <property type="term" value="F:chromate transmembrane transporter activity"/>
    <property type="evidence" value="ECO:0007669"/>
    <property type="project" value="InterPro"/>
</dbReference>
<feature type="transmembrane region" description="Helical" evidence="8">
    <location>
        <begin position="263"/>
        <end position="285"/>
    </location>
</feature>
<sequence>MTETPRRDGDTGTGPDLRELVRLFLRLGTVAFGGPAAHIAMMHDEVVRRRGWVTEQRFLDLVGATNLIPGPSSTELAIHLGHERAGRRGLVAAGVCFILPAALMVGVLAALYVRYGTTPAVEGVLYGIRPVVVAIIVWALFPLVRTALKSAYLWALAGAALAGYLLGVNELLLLAGGGLLTTAVRLAPAARARLRPGAPAPGGPDTSASGTPAPGDRGGEPPPDGRTGPDGTFRDDGPGRIGGLLAAPLALAGSQDPDQLLRLFLTMLKIGAVLYGSGYVLLAFLEGDFVERLGWLTESQLADAVSIGQFTPGPVFTTATFVGYVIAGVPGAALATVAIFLPSFLFVGLLTKITDRIRSKTWSSALLDGVNAAALALMAGVTLQLGHTSLVDPLTWALTGGALLVLWRTRLNSAWLIAAGAGVGLAAVLLG</sequence>
<feature type="transmembrane region" description="Helical" evidence="8">
    <location>
        <begin position="90"/>
        <end position="112"/>
    </location>
</feature>
<feature type="transmembrane region" description="Helical" evidence="8">
    <location>
        <begin position="20"/>
        <end position="40"/>
    </location>
</feature>
<dbReference type="Pfam" id="PF02417">
    <property type="entry name" value="Chromate_transp"/>
    <property type="match status" value="2"/>
</dbReference>
<evidence type="ECO:0000256" key="8">
    <source>
        <dbReference type="SAM" id="Phobius"/>
    </source>
</evidence>
<evidence type="ECO:0000256" key="6">
    <source>
        <dbReference type="ARBA" id="ARBA00023136"/>
    </source>
</evidence>
<keyword evidence="3" id="KW-1003">Cell membrane</keyword>
<organism evidence="9 10">
    <name type="scientific">Streptosporangium becharense</name>
    <dbReference type="NCBI Taxonomy" id="1816182"/>
    <lineage>
        <taxon>Bacteria</taxon>
        <taxon>Bacillati</taxon>
        <taxon>Actinomycetota</taxon>
        <taxon>Actinomycetes</taxon>
        <taxon>Streptosporangiales</taxon>
        <taxon>Streptosporangiaceae</taxon>
        <taxon>Streptosporangium</taxon>
    </lineage>
</organism>
<proteinExistence type="inferred from homology"/>
<evidence type="ECO:0000256" key="2">
    <source>
        <dbReference type="ARBA" id="ARBA00005262"/>
    </source>
</evidence>
<evidence type="ECO:0000313" key="10">
    <source>
        <dbReference type="Proteomes" id="UP000540685"/>
    </source>
</evidence>
<comment type="similarity">
    <text evidence="2">Belongs to the chromate ion transporter (CHR) (TC 2.A.51) family.</text>
</comment>
<dbReference type="GO" id="GO:0005886">
    <property type="term" value="C:plasma membrane"/>
    <property type="evidence" value="ECO:0007669"/>
    <property type="project" value="UniProtKB-SubCell"/>
</dbReference>
<dbReference type="InterPro" id="IPR014047">
    <property type="entry name" value="Chr_Tranpt_l_chain"/>
</dbReference>
<evidence type="ECO:0000256" key="3">
    <source>
        <dbReference type="ARBA" id="ARBA00022475"/>
    </source>
</evidence>
<evidence type="ECO:0000256" key="5">
    <source>
        <dbReference type="ARBA" id="ARBA00022989"/>
    </source>
</evidence>
<evidence type="ECO:0000256" key="7">
    <source>
        <dbReference type="SAM" id="MobiDB-lite"/>
    </source>
</evidence>
<dbReference type="RefSeq" id="WP_311733831.1">
    <property type="nucleotide sequence ID" value="NZ_JACHMP010000001.1"/>
</dbReference>
<dbReference type="PANTHER" id="PTHR33567">
    <property type="entry name" value="CHROMATE ION TRANSPORTER (EUROFUNG)"/>
    <property type="match status" value="1"/>
</dbReference>
<keyword evidence="6 8" id="KW-0472">Membrane</keyword>
<dbReference type="InterPro" id="IPR003370">
    <property type="entry name" value="Chromate_transpt"/>
</dbReference>
<evidence type="ECO:0000313" key="9">
    <source>
        <dbReference type="EMBL" id="MBB5819441.1"/>
    </source>
</evidence>
<evidence type="ECO:0000256" key="4">
    <source>
        <dbReference type="ARBA" id="ARBA00022692"/>
    </source>
</evidence>